<sequence>MASARRRTKCIDSIKQLDGNVVTKQGEILKVIHDFLELKWHGNVVIESGWSSLENQRGHLALFAEILDNEVTKEEIWKVVCSLGRNKAPGRDGVIASFFKLFWDIVGEQVLRACGFIA</sequence>
<organism evidence="1 2">
    <name type="scientific">Dendrobium catenatum</name>
    <dbReference type="NCBI Taxonomy" id="906689"/>
    <lineage>
        <taxon>Eukaryota</taxon>
        <taxon>Viridiplantae</taxon>
        <taxon>Streptophyta</taxon>
        <taxon>Embryophyta</taxon>
        <taxon>Tracheophyta</taxon>
        <taxon>Spermatophyta</taxon>
        <taxon>Magnoliopsida</taxon>
        <taxon>Liliopsida</taxon>
        <taxon>Asparagales</taxon>
        <taxon>Orchidaceae</taxon>
        <taxon>Epidendroideae</taxon>
        <taxon>Malaxideae</taxon>
        <taxon>Dendrobiinae</taxon>
        <taxon>Dendrobium</taxon>
    </lineage>
</organism>
<gene>
    <name evidence="1" type="ORF">MA16_Dca011926</name>
</gene>
<dbReference type="AlphaFoldDB" id="A0A2I0WX04"/>
<dbReference type="EMBL" id="KZ502364">
    <property type="protein sequence ID" value="PKU80181.1"/>
    <property type="molecule type" value="Genomic_DNA"/>
</dbReference>
<name>A0A2I0WX04_9ASPA</name>
<evidence type="ECO:0000313" key="1">
    <source>
        <dbReference type="EMBL" id="PKU80181.1"/>
    </source>
</evidence>
<protein>
    <submittedName>
        <fullName evidence="1">Uncharacterized protein</fullName>
    </submittedName>
</protein>
<proteinExistence type="predicted"/>
<reference evidence="1 2" key="1">
    <citation type="journal article" date="2016" name="Sci. Rep.">
        <title>The Dendrobium catenatum Lindl. genome sequence provides insights into polysaccharide synthase, floral development and adaptive evolution.</title>
        <authorList>
            <person name="Zhang G.Q."/>
            <person name="Xu Q."/>
            <person name="Bian C."/>
            <person name="Tsai W.C."/>
            <person name="Yeh C.M."/>
            <person name="Liu K.W."/>
            <person name="Yoshida K."/>
            <person name="Zhang L.S."/>
            <person name="Chang S.B."/>
            <person name="Chen F."/>
            <person name="Shi Y."/>
            <person name="Su Y.Y."/>
            <person name="Zhang Y.Q."/>
            <person name="Chen L.J."/>
            <person name="Yin Y."/>
            <person name="Lin M."/>
            <person name="Huang H."/>
            <person name="Deng H."/>
            <person name="Wang Z.W."/>
            <person name="Zhu S.L."/>
            <person name="Zhao X."/>
            <person name="Deng C."/>
            <person name="Niu S.C."/>
            <person name="Huang J."/>
            <person name="Wang M."/>
            <person name="Liu G.H."/>
            <person name="Yang H.J."/>
            <person name="Xiao X.J."/>
            <person name="Hsiao Y.Y."/>
            <person name="Wu W.L."/>
            <person name="Chen Y.Y."/>
            <person name="Mitsuda N."/>
            <person name="Ohme-Takagi M."/>
            <person name="Luo Y.B."/>
            <person name="Van de Peer Y."/>
            <person name="Liu Z.J."/>
        </authorList>
    </citation>
    <scope>NUCLEOTIDE SEQUENCE [LARGE SCALE GENOMIC DNA]</scope>
    <source>
        <tissue evidence="1">The whole plant</tissue>
    </source>
</reference>
<evidence type="ECO:0000313" key="2">
    <source>
        <dbReference type="Proteomes" id="UP000233837"/>
    </source>
</evidence>
<keyword evidence="2" id="KW-1185">Reference proteome</keyword>
<dbReference type="Proteomes" id="UP000233837">
    <property type="component" value="Unassembled WGS sequence"/>
</dbReference>
<accession>A0A2I0WX04</accession>
<reference evidence="1 2" key="2">
    <citation type="journal article" date="2017" name="Nature">
        <title>The Apostasia genome and the evolution of orchids.</title>
        <authorList>
            <person name="Zhang G.Q."/>
            <person name="Liu K.W."/>
            <person name="Li Z."/>
            <person name="Lohaus R."/>
            <person name="Hsiao Y.Y."/>
            <person name="Niu S.C."/>
            <person name="Wang J.Y."/>
            <person name="Lin Y.C."/>
            <person name="Xu Q."/>
            <person name="Chen L.J."/>
            <person name="Yoshida K."/>
            <person name="Fujiwara S."/>
            <person name="Wang Z.W."/>
            <person name="Zhang Y.Q."/>
            <person name="Mitsuda N."/>
            <person name="Wang M."/>
            <person name="Liu G.H."/>
            <person name="Pecoraro L."/>
            <person name="Huang H.X."/>
            <person name="Xiao X.J."/>
            <person name="Lin M."/>
            <person name="Wu X.Y."/>
            <person name="Wu W.L."/>
            <person name="Chen Y.Y."/>
            <person name="Chang S.B."/>
            <person name="Sakamoto S."/>
            <person name="Ohme-Takagi M."/>
            <person name="Yagi M."/>
            <person name="Zeng S.J."/>
            <person name="Shen C.Y."/>
            <person name="Yeh C.M."/>
            <person name="Luo Y.B."/>
            <person name="Tsai W.C."/>
            <person name="Van de Peer Y."/>
            <person name="Liu Z.J."/>
        </authorList>
    </citation>
    <scope>NUCLEOTIDE SEQUENCE [LARGE SCALE GENOMIC DNA]</scope>
    <source>
        <tissue evidence="1">The whole plant</tissue>
    </source>
</reference>